<dbReference type="InterPro" id="IPR050388">
    <property type="entry name" value="ABC_Ni/Peptide_Import"/>
</dbReference>
<reference evidence="9 10" key="1">
    <citation type="submission" date="2018-10" db="EMBL/GenBank/DDBJ databases">
        <title>Sequencing the genomes of 1000 actinobacteria strains.</title>
        <authorList>
            <person name="Klenk H.-P."/>
        </authorList>
    </citation>
    <scope>NUCLEOTIDE SEQUENCE [LARGE SCALE GENOMIC DNA]</scope>
    <source>
        <strain evidence="9 10">DSM 43800</strain>
    </source>
</reference>
<comment type="caution">
    <text evidence="9">The sequence shown here is derived from an EMBL/GenBank/DDBJ whole genome shotgun (WGS) entry which is preliminary data.</text>
</comment>
<evidence type="ECO:0000256" key="4">
    <source>
        <dbReference type="ARBA" id="ARBA00022475"/>
    </source>
</evidence>
<name>A0A495W4Q1_9PSEU</name>
<dbReference type="InterPro" id="IPR017871">
    <property type="entry name" value="ABC_transporter-like_CS"/>
</dbReference>
<sequence length="547" mass="58771">MSEPLLALRDVTVEFGGGRRPAVRGVTLSLAAGEVLAVVGESGSGKTVTAMSLLRLLPDTARLSGTALLDGQDLYRMSPAELRAVRGGRVGMVFQEPMSALNPVFTIGHQLVEAVRAHRPWGARRARERAVELLALVGLPDPERRLRAYPHELSGGQLQRVVIAMAVACEPALLIADEPTTALDVTVQAEIIDLLRDLRDRLDVAILLITHDMGVVAGLADRVAVMKDGEVVEQGGVVELFARPRHPYTRDLLAAVVSLTPPDGGPARAEERSAPSPDAALVVDDVSVVYGGRFGLPGVRAVDGVSLHVEPGEVLGLVGESGSGKSTLASVITGLRSPTSGRVTVAGRDLSALGRRERRAARGRVGVVFQDPASSLNPRATIARTIAEPLMLHPRDVDPDRRVDELLELVRLDRSLRDRYPHELSGGQKQRVGIARALALDPALLIADEPTSALDVSVQAQVLDLFRSLQERLRFACLFISHDLAVVERLADRVAVLRDGRVVEQGPAAEVLTRPRDAYTARLIAAAPVADPVLQRERHARWREIAG</sequence>
<evidence type="ECO:0000256" key="3">
    <source>
        <dbReference type="ARBA" id="ARBA00022448"/>
    </source>
</evidence>
<dbReference type="PROSITE" id="PS50893">
    <property type="entry name" value="ABC_TRANSPORTER_2"/>
    <property type="match status" value="2"/>
</dbReference>
<dbReference type="GO" id="GO:0016887">
    <property type="term" value="F:ATP hydrolysis activity"/>
    <property type="evidence" value="ECO:0007669"/>
    <property type="project" value="InterPro"/>
</dbReference>
<dbReference type="InterPro" id="IPR013563">
    <property type="entry name" value="Oligopep_ABC_C"/>
</dbReference>
<dbReference type="NCBIfam" id="NF008453">
    <property type="entry name" value="PRK11308.1"/>
    <property type="match status" value="2"/>
</dbReference>
<proteinExistence type="inferred from homology"/>
<dbReference type="SMART" id="SM00382">
    <property type="entry name" value="AAA"/>
    <property type="match status" value="2"/>
</dbReference>
<dbReference type="Proteomes" id="UP000282084">
    <property type="component" value="Unassembled WGS sequence"/>
</dbReference>
<keyword evidence="7" id="KW-0472">Membrane</keyword>
<evidence type="ECO:0000256" key="5">
    <source>
        <dbReference type="ARBA" id="ARBA00022741"/>
    </source>
</evidence>
<dbReference type="RefSeq" id="WP_121006602.1">
    <property type="nucleotide sequence ID" value="NZ_RBXO01000001.1"/>
</dbReference>
<comment type="similarity">
    <text evidence="2">Belongs to the ABC transporter superfamily.</text>
</comment>
<keyword evidence="6 9" id="KW-0067">ATP-binding</keyword>
<dbReference type="Gene3D" id="3.40.50.300">
    <property type="entry name" value="P-loop containing nucleotide triphosphate hydrolases"/>
    <property type="match status" value="2"/>
</dbReference>
<evidence type="ECO:0000256" key="2">
    <source>
        <dbReference type="ARBA" id="ARBA00005417"/>
    </source>
</evidence>
<evidence type="ECO:0000313" key="10">
    <source>
        <dbReference type="Proteomes" id="UP000282084"/>
    </source>
</evidence>
<dbReference type="NCBIfam" id="NF007739">
    <property type="entry name" value="PRK10419.1"/>
    <property type="match status" value="2"/>
</dbReference>
<dbReference type="PANTHER" id="PTHR43297">
    <property type="entry name" value="OLIGOPEPTIDE TRANSPORT ATP-BINDING PROTEIN APPD"/>
    <property type="match status" value="1"/>
</dbReference>
<feature type="domain" description="ABC transporter" evidence="8">
    <location>
        <begin position="281"/>
        <end position="524"/>
    </location>
</feature>
<dbReference type="GO" id="GO:0005524">
    <property type="term" value="F:ATP binding"/>
    <property type="evidence" value="ECO:0007669"/>
    <property type="project" value="UniProtKB-KW"/>
</dbReference>
<keyword evidence="3" id="KW-0813">Transport</keyword>
<comment type="subcellular location">
    <subcellularLocation>
        <location evidence="1">Cell membrane</location>
        <topology evidence="1">Peripheral membrane protein</topology>
    </subcellularLocation>
</comment>
<gene>
    <name evidence="9" type="ORF">C8E97_3427</name>
</gene>
<keyword evidence="10" id="KW-1185">Reference proteome</keyword>
<dbReference type="Pfam" id="PF00005">
    <property type="entry name" value="ABC_tran"/>
    <property type="match status" value="2"/>
</dbReference>
<dbReference type="CDD" id="cd03257">
    <property type="entry name" value="ABC_NikE_OppD_transporters"/>
    <property type="match status" value="2"/>
</dbReference>
<feature type="domain" description="ABC transporter" evidence="8">
    <location>
        <begin position="6"/>
        <end position="253"/>
    </location>
</feature>
<dbReference type="Pfam" id="PF08352">
    <property type="entry name" value="oligo_HPY"/>
    <property type="match status" value="2"/>
</dbReference>
<dbReference type="GO" id="GO:0005886">
    <property type="term" value="C:plasma membrane"/>
    <property type="evidence" value="ECO:0007669"/>
    <property type="project" value="UniProtKB-SubCell"/>
</dbReference>
<organism evidence="9 10">
    <name type="scientific">Saccharothrix australiensis</name>
    <dbReference type="NCBI Taxonomy" id="2072"/>
    <lineage>
        <taxon>Bacteria</taxon>
        <taxon>Bacillati</taxon>
        <taxon>Actinomycetota</taxon>
        <taxon>Actinomycetes</taxon>
        <taxon>Pseudonocardiales</taxon>
        <taxon>Pseudonocardiaceae</taxon>
        <taxon>Saccharothrix</taxon>
    </lineage>
</organism>
<dbReference type="InterPro" id="IPR027417">
    <property type="entry name" value="P-loop_NTPase"/>
</dbReference>
<keyword evidence="4" id="KW-1003">Cell membrane</keyword>
<accession>A0A495W4Q1</accession>
<evidence type="ECO:0000313" key="9">
    <source>
        <dbReference type="EMBL" id="RKT54778.1"/>
    </source>
</evidence>
<dbReference type="FunFam" id="3.40.50.300:FF:000016">
    <property type="entry name" value="Oligopeptide ABC transporter ATP-binding component"/>
    <property type="match status" value="1"/>
</dbReference>
<dbReference type="AlphaFoldDB" id="A0A495W4Q1"/>
<dbReference type="GO" id="GO:0015833">
    <property type="term" value="P:peptide transport"/>
    <property type="evidence" value="ECO:0007669"/>
    <property type="project" value="InterPro"/>
</dbReference>
<evidence type="ECO:0000259" key="8">
    <source>
        <dbReference type="PROSITE" id="PS50893"/>
    </source>
</evidence>
<evidence type="ECO:0000256" key="1">
    <source>
        <dbReference type="ARBA" id="ARBA00004202"/>
    </source>
</evidence>
<dbReference type="OrthoDB" id="3169708at2"/>
<protein>
    <submittedName>
        <fullName evidence="9">Peptide/nickel transport system ATP-binding protein</fullName>
    </submittedName>
</protein>
<evidence type="ECO:0000256" key="6">
    <source>
        <dbReference type="ARBA" id="ARBA00022840"/>
    </source>
</evidence>
<dbReference type="PANTHER" id="PTHR43297:SF2">
    <property type="entry name" value="DIPEPTIDE TRANSPORT ATP-BINDING PROTEIN DPPD"/>
    <property type="match status" value="1"/>
</dbReference>
<dbReference type="EMBL" id="RBXO01000001">
    <property type="protein sequence ID" value="RKT54778.1"/>
    <property type="molecule type" value="Genomic_DNA"/>
</dbReference>
<dbReference type="InterPro" id="IPR003593">
    <property type="entry name" value="AAA+_ATPase"/>
</dbReference>
<evidence type="ECO:0000256" key="7">
    <source>
        <dbReference type="ARBA" id="ARBA00023136"/>
    </source>
</evidence>
<dbReference type="SUPFAM" id="SSF52540">
    <property type="entry name" value="P-loop containing nucleoside triphosphate hydrolases"/>
    <property type="match status" value="2"/>
</dbReference>
<dbReference type="PROSITE" id="PS00211">
    <property type="entry name" value="ABC_TRANSPORTER_1"/>
    <property type="match status" value="2"/>
</dbReference>
<keyword evidence="5" id="KW-0547">Nucleotide-binding</keyword>
<dbReference type="InterPro" id="IPR003439">
    <property type="entry name" value="ABC_transporter-like_ATP-bd"/>
</dbReference>